<keyword evidence="1" id="KW-0812">Transmembrane</keyword>
<organism evidence="3 4">
    <name type="scientific">Candidatus Gottesmanbacteria bacterium GW2011_GWA1_43_11</name>
    <dbReference type="NCBI Taxonomy" id="1618436"/>
    <lineage>
        <taxon>Bacteria</taxon>
        <taxon>Candidatus Gottesmaniibacteriota</taxon>
    </lineage>
</organism>
<dbReference type="GO" id="GO:0006465">
    <property type="term" value="P:signal peptide processing"/>
    <property type="evidence" value="ECO:0007669"/>
    <property type="project" value="TreeGrafter"/>
</dbReference>
<evidence type="ECO:0000256" key="1">
    <source>
        <dbReference type="SAM" id="Phobius"/>
    </source>
</evidence>
<feature type="domain" description="Prepilin peptidase A24 N-terminal" evidence="2">
    <location>
        <begin position="10"/>
        <end position="90"/>
    </location>
</feature>
<proteinExistence type="predicted"/>
<dbReference type="Proteomes" id="UP000034543">
    <property type="component" value="Unassembled WGS sequence"/>
</dbReference>
<dbReference type="Pfam" id="PF06750">
    <property type="entry name" value="A24_N_bact"/>
    <property type="match status" value="1"/>
</dbReference>
<protein>
    <submittedName>
        <fullName evidence="3">Type 4 prepilin-like protein leader peptide-processing enzyme</fullName>
    </submittedName>
</protein>
<sequence length="169" mass="19174">MLVFTVFIFIVGAIFGSFFNVLIDRLPHNENPFKGRSHCDFCKKKLAWFDLIPVISFVWLRGRCGYCHKKLSWQYPLIELASGFLFVIIAGYIFSEIPLFAGESVKCQVSSVRCLVNYFSLLLTFSSFLVIFVADLKYQIIPDELVLSSGMGALLYQLTMYAGNLPQLG</sequence>
<evidence type="ECO:0000313" key="3">
    <source>
        <dbReference type="EMBL" id="KKS85308.1"/>
    </source>
</evidence>
<dbReference type="EMBL" id="LCFB01000008">
    <property type="protein sequence ID" value="KKS85308.1"/>
    <property type="molecule type" value="Genomic_DNA"/>
</dbReference>
<name>A0A0G1FEN0_9BACT</name>
<feature type="transmembrane region" description="Helical" evidence="1">
    <location>
        <begin position="74"/>
        <end position="94"/>
    </location>
</feature>
<accession>A0A0G1FEN0</accession>
<gene>
    <name evidence="3" type="ORF">UV59_C0008G0001</name>
</gene>
<evidence type="ECO:0000313" key="4">
    <source>
        <dbReference type="Proteomes" id="UP000034543"/>
    </source>
</evidence>
<dbReference type="InterPro" id="IPR050882">
    <property type="entry name" value="Prepilin_peptidase/N-MTase"/>
</dbReference>
<dbReference type="STRING" id="1618436.UV59_C0008G0001"/>
<dbReference type="GO" id="GO:0004190">
    <property type="term" value="F:aspartic-type endopeptidase activity"/>
    <property type="evidence" value="ECO:0007669"/>
    <property type="project" value="TreeGrafter"/>
</dbReference>
<evidence type="ECO:0000259" key="2">
    <source>
        <dbReference type="Pfam" id="PF06750"/>
    </source>
</evidence>
<dbReference type="GO" id="GO:0005886">
    <property type="term" value="C:plasma membrane"/>
    <property type="evidence" value="ECO:0007669"/>
    <property type="project" value="TreeGrafter"/>
</dbReference>
<feature type="non-terminal residue" evidence="3">
    <location>
        <position position="169"/>
    </location>
</feature>
<feature type="transmembrane region" description="Helical" evidence="1">
    <location>
        <begin position="115"/>
        <end position="133"/>
    </location>
</feature>
<keyword evidence="1" id="KW-0472">Membrane</keyword>
<dbReference type="AlphaFoldDB" id="A0A0G1FEN0"/>
<dbReference type="PANTHER" id="PTHR30487:SF0">
    <property type="entry name" value="PREPILIN LEADER PEPTIDASE_N-METHYLTRANSFERASE-RELATED"/>
    <property type="match status" value="1"/>
</dbReference>
<comment type="caution">
    <text evidence="3">The sequence shown here is derived from an EMBL/GenBank/DDBJ whole genome shotgun (WGS) entry which is preliminary data.</text>
</comment>
<reference evidence="3 4" key="1">
    <citation type="journal article" date="2015" name="Nature">
        <title>rRNA introns, odd ribosomes, and small enigmatic genomes across a large radiation of phyla.</title>
        <authorList>
            <person name="Brown C.T."/>
            <person name="Hug L.A."/>
            <person name="Thomas B.C."/>
            <person name="Sharon I."/>
            <person name="Castelle C.J."/>
            <person name="Singh A."/>
            <person name="Wilkins M.J."/>
            <person name="Williams K.H."/>
            <person name="Banfield J.F."/>
        </authorList>
    </citation>
    <scope>NUCLEOTIDE SEQUENCE [LARGE SCALE GENOMIC DNA]</scope>
</reference>
<keyword evidence="1" id="KW-1133">Transmembrane helix</keyword>
<dbReference type="InterPro" id="IPR010627">
    <property type="entry name" value="Prepilin_pept_A24_N"/>
</dbReference>
<dbReference type="PANTHER" id="PTHR30487">
    <property type="entry name" value="TYPE 4 PREPILIN-LIKE PROTEINS LEADER PEPTIDE-PROCESSING ENZYME"/>
    <property type="match status" value="1"/>
</dbReference>
<feature type="transmembrane region" description="Helical" evidence="1">
    <location>
        <begin position="6"/>
        <end position="26"/>
    </location>
</feature>